<dbReference type="PANTHER" id="PTHR12110:SF41">
    <property type="entry name" value="INOSOSE DEHYDRATASE"/>
    <property type="match status" value="1"/>
</dbReference>
<dbReference type="SUPFAM" id="SSF51658">
    <property type="entry name" value="Xylose isomerase-like"/>
    <property type="match status" value="1"/>
</dbReference>
<organism evidence="2 3">
    <name type="scientific">Robiginitalea biformata (strain ATCC BAA-864 / DSM 15991 / KCTC 12146 / HTCC2501)</name>
    <dbReference type="NCBI Taxonomy" id="313596"/>
    <lineage>
        <taxon>Bacteria</taxon>
        <taxon>Pseudomonadati</taxon>
        <taxon>Bacteroidota</taxon>
        <taxon>Flavobacteriia</taxon>
        <taxon>Flavobacteriales</taxon>
        <taxon>Flavobacteriaceae</taxon>
        <taxon>Robiginitalea</taxon>
    </lineage>
</organism>
<accession>A4CK80</accession>
<dbReference type="HOGENOM" id="CLU_059523_1_0_10"/>
<keyword evidence="2" id="KW-0413">Isomerase</keyword>
<dbReference type="InterPro" id="IPR036237">
    <property type="entry name" value="Xyl_isomerase-like_sf"/>
</dbReference>
<feature type="domain" description="Xylose isomerase-like TIM barrel" evidence="1">
    <location>
        <begin position="35"/>
        <end position="262"/>
    </location>
</feature>
<evidence type="ECO:0000259" key="1">
    <source>
        <dbReference type="Pfam" id="PF01261"/>
    </source>
</evidence>
<dbReference type="Proteomes" id="UP000009049">
    <property type="component" value="Chromosome"/>
</dbReference>
<dbReference type="PANTHER" id="PTHR12110">
    <property type="entry name" value="HYDROXYPYRUVATE ISOMERASE"/>
    <property type="match status" value="1"/>
</dbReference>
<dbReference type="Gene3D" id="3.20.20.150">
    <property type="entry name" value="Divalent-metal-dependent TIM barrel enzymes"/>
    <property type="match status" value="1"/>
</dbReference>
<evidence type="ECO:0000313" key="2">
    <source>
        <dbReference type="EMBL" id="EAR15279.1"/>
    </source>
</evidence>
<dbReference type="eggNOG" id="COG1082">
    <property type="taxonomic scope" value="Bacteria"/>
</dbReference>
<reference evidence="2 3" key="1">
    <citation type="journal article" date="2009" name="J. Bacteriol.">
        <title>Complete genome sequence of Robiginitalea biformata HTCC2501.</title>
        <authorList>
            <person name="Oh H.M."/>
            <person name="Giovannoni S.J."/>
            <person name="Lee K."/>
            <person name="Ferriera S."/>
            <person name="Johnson J."/>
            <person name="Cho J.C."/>
        </authorList>
    </citation>
    <scope>NUCLEOTIDE SEQUENCE [LARGE SCALE GENOMIC DNA]</scope>
    <source>
        <strain evidence="3">ATCC BAA-864 / HTCC2501 / KCTC 12146</strain>
    </source>
</reference>
<gene>
    <name evidence="2" type="ordered locus">RB2501_13164</name>
</gene>
<dbReference type="InterPro" id="IPR013022">
    <property type="entry name" value="Xyl_isomerase-like_TIM-brl"/>
</dbReference>
<evidence type="ECO:0000313" key="3">
    <source>
        <dbReference type="Proteomes" id="UP000009049"/>
    </source>
</evidence>
<sequence length="266" mass="29725">MLFVSGGFQAGAQEFGLQLYSLRNQFSQDVEGSLAQIRDWGITYIEGGGTYGMPQEEFMQLLDKYDLKVTSIGASFEELEKDPASLIEKARAFGASYVMCAWIPHRGDAFGLEDTEKAIAVFNRAGRILEEAGLQLAYHAHGYEFRPHGDGTLFDLMAEQAEYFDFEMDIYWVKHGGADPLELLNRYPDKFVLMHLKDLEKGVTGNTSGHEDVETNVVLGTGQIDVAGLVRRGAELGIQYMFIEDESSQVLEQVPKSLEFLRGLKD</sequence>
<keyword evidence="3" id="KW-1185">Reference proteome</keyword>
<name>A4CK80_ROBBH</name>
<proteinExistence type="predicted"/>
<dbReference type="STRING" id="313596.RB2501_13164"/>
<dbReference type="AlphaFoldDB" id="A4CK80"/>
<dbReference type="Pfam" id="PF01261">
    <property type="entry name" value="AP_endonuc_2"/>
    <property type="match status" value="1"/>
</dbReference>
<dbReference type="EMBL" id="CP001712">
    <property type="protein sequence ID" value="EAR15279.1"/>
    <property type="molecule type" value="Genomic_DNA"/>
</dbReference>
<dbReference type="GO" id="GO:0016853">
    <property type="term" value="F:isomerase activity"/>
    <property type="evidence" value="ECO:0007669"/>
    <property type="project" value="UniProtKB-KW"/>
</dbReference>
<protein>
    <submittedName>
        <fullName evidence="2">Sugar phosphate isomerase/epimerase</fullName>
    </submittedName>
</protein>
<dbReference type="KEGG" id="rbi:RB2501_13164"/>
<dbReference type="InterPro" id="IPR050312">
    <property type="entry name" value="IolE/XylAMocC-like"/>
</dbReference>